<dbReference type="OrthoDB" id="7748064at2"/>
<reference evidence="1 2" key="1">
    <citation type="submission" date="2018-05" db="EMBL/GenBank/DDBJ databases">
        <title>Genomic Encyclopedia of Type Strains, Phase IV (KMG-IV): sequencing the most valuable type-strain genomes for metagenomic binning, comparative biology and taxonomic classification.</title>
        <authorList>
            <person name="Goeker M."/>
        </authorList>
    </citation>
    <scope>NUCLEOTIDE SEQUENCE [LARGE SCALE GENOMIC DNA]</scope>
    <source>
        <strain evidence="1 2">DSM 6462</strain>
    </source>
</reference>
<dbReference type="AlphaFoldDB" id="A0A2V3TVU9"/>
<dbReference type="Proteomes" id="UP000248021">
    <property type="component" value="Unassembled WGS sequence"/>
</dbReference>
<protein>
    <submittedName>
        <fullName evidence="1">Uncharacterized protein</fullName>
    </submittedName>
</protein>
<dbReference type="EMBL" id="QJJK01000013">
    <property type="protein sequence ID" value="PXW53598.1"/>
    <property type="molecule type" value="Genomic_DNA"/>
</dbReference>
<name>A0A2V3TVU9_9HYPH</name>
<gene>
    <name evidence="1" type="ORF">C7450_11386</name>
</gene>
<dbReference type="RefSeq" id="WP_110377565.1">
    <property type="nucleotide sequence ID" value="NZ_JAHBRY010000001.1"/>
</dbReference>
<evidence type="ECO:0000313" key="2">
    <source>
        <dbReference type="Proteomes" id="UP000248021"/>
    </source>
</evidence>
<organism evidence="1 2">
    <name type="scientific">Chelatococcus asaccharovorans</name>
    <dbReference type="NCBI Taxonomy" id="28210"/>
    <lineage>
        <taxon>Bacteria</taxon>
        <taxon>Pseudomonadati</taxon>
        <taxon>Pseudomonadota</taxon>
        <taxon>Alphaproteobacteria</taxon>
        <taxon>Hyphomicrobiales</taxon>
        <taxon>Chelatococcaceae</taxon>
        <taxon>Chelatococcus</taxon>
    </lineage>
</organism>
<proteinExistence type="predicted"/>
<sequence length="62" mass="7034">MYNALLGRAPEPNGYAWWVSLYSSMTETAFVNPWAAMVEARALNPWLDGPRLMIVCGDYPIR</sequence>
<evidence type="ECO:0000313" key="1">
    <source>
        <dbReference type="EMBL" id="PXW53598.1"/>
    </source>
</evidence>
<keyword evidence="2" id="KW-1185">Reference proteome</keyword>
<comment type="caution">
    <text evidence="1">The sequence shown here is derived from an EMBL/GenBank/DDBJ whole genome shotgun (WGS) entry which is preliminary data.</text>
</comment>
<accession>A0A2V3TVU9</accession>